<sequence>MVIRDVITRWNFTHAMIRRALVLRKSIDTWVFENLQLRPLFLQQHEWDMLEQLADILE</sequence>
<evidence type="ECO:0000313" key="1">
    <source>
        <dbReference type="EMBL" id="TFK31213.1"/>
    </source>
</evidence>
<dbReference type="Proteomes" id="UP000308652">
    <property type="component" value="Unassembled WGS sequence"/>
</dbReference>
<feature type="non-terminal residue" evidence="1">
    <location>
        <position position="58"/>
    </location>
</feature>
<dbReference type="OrthoDB" id="3264316at2759"/>
<dbReference type="AlphaFoldDB" id="A0A5C3LGD4"/>
<organism evidence="1 2">
    <name type="scientific">Crucibulum laeve</name>
    <dbReference type="NCBI Taxonomy" id="68775"/>
    <lineage>
        <taxon>Eukaryota</taxon>
        <taxon>Fungi</taxon>
        <taxon>Dikarya</taxon>
        <taxon>Basidiomycota</taxon>
        <taxon>Agaricomycotina</taxon>
        <taxon>Agaricomycetes</taxon>
        <taxon>Agaricomycetidae</taxon>
        <taxon>Agaricales</taxon>
        <taxon>Agaricineae</taxon>
        <taxon>Nidulariaceae</taxon>
        <taxon>Crucibulum</taxon>
    </lineage>
</organism>
<protein>
    <submittedName>
        <fullName evidence="1">Uncharacterized protein</fullName>
    </submittedName>
</protein>
<evidence type="ECO:0000313" key="2">
    <source>
        <dbReference type="Proteomes" id="UP000308652"/>
    </source>
</evidence>
<keyword evidence="2" id="KW-1185">Reference proteome</keyword>
<name>A0A5C3LGD4_9AGAR</name>
<proteinExistence type="predicted"/>
<gene>
    <name evidence="1" type="ORF">BDQ12DRAFT_561205</name>
</gene>
<dbReference type="EMBL" id="ML213825">
    <property type="protein sequence ID" value="TFK31213.1"/>
    <property type="molecule type" value="Genomic_DNA"/>
</dbReference>
<reference evidence="1 2" key="1">
    <citation type="journal article" date="2019" name="Nat. Ecol. Evol.">
        <title>Megaphylogeny resolves global patterns of mushroom evolution.</title>
        <authorList>
            <person name="Varga T."/>
            <person name="Krizsan K."/>
            <person name="Foldi C."/>
            <person name="Dima B."/>
            <person name="Sanchez-Garcia M."/>
            <person name="Sanchez-Ramirez S."/>
            <person name="Szollosi G.J."/>
            <person name="Szarkandi J.G."/>
            <person name="Papp V."/>
            <person name="Albert L."/>
            <person name="Andreopoulos W."/>
            <person name="Angelini C."/>
            <person name="Antonin V."/>
            <person name="Barry K.W."/>
            <person name="Bougher N.L."/>
            <person name="Buchanan P."/>
            <person name="Buyck B."/>
            <person name="Bense V."/>
            <person name="Catcheside P."/>
            <person name="Chovatia M."/>
            <person name="Cooper J."/>
            <person name="Damon W."/>
            <person name="Desjardin D."/>
            <person name="Finy P."/>
            <person name="Geml J."/>
            <person name="Haridas S."/>
            <person name="Hughes K."/>
            <person name="Justo A."/>
            <person name="Karasinski D."/>
            <person name="Kautmanova I."/>
            <person name="Kiss B."/>
            <person name="Kocsube S."/>
            <person name="Kotiranta H."/>
            <person name="LaButti K.M."/>
            <person name="Lechner B.E."/>
            <person name="Liimatainen K."/>
            <person name="Lipzen A."/>
            <person name="Lukacs Z."/>
            <person name="Mihaltcheva S."/>
            <person name="Morgado L.N."/>
            <person name="Niskanen T."/>
            <person name="Noordeloos M.E."/>
            <person name="Ohm R.A."/>
            <person name="Ortiz-Santana B."/>
            <person name="Ovrebo C."/>
            <person name="Racz N."/>
            <person name="Riley R."/>
            <person name="Savchenko A."/>
            <person name="Shiryaev A."/>
            <person name="Soop K."/>
            <person name="Spirin V."/>
            <person name="Szebenyi C."/>
            <person name="Tomsovsky M."/>
            <person name="Tulloss R.E."/>
            <person name="Uehling J."/>
            <person name="Grigoriev I.V."/>
            <person name="Vagvolgyi C."/>
            <person name="Papp T."/>
            <person name="Martin F.M."/>
            <person name="Miettinen O."/>
            <person name="Hibbett D.S."/>
            <person name="Nagy L.G."/>
        </authorList>
    </citation>
    <scope>NUCLEOTIDE SEQUENCE [LARGE SCALE GENOMIC DNA]</scope>
    <source>
        <strain evidence="1 2">CBS 166.37</strain>
    </source>
</reference>
<accession>A0A5C3LGD4</accession>